<dbReference type="EMBL" id="NVUK01000008">
    <property type="protein sequence ID" value="PCI78162.1"/>
    <property type="molecule type" value="Genomic_DNA"/>
</dbReference>
<dbReference type="SUPFAM" id="SSF111304">
    <property type="entry name" value="Recombination protein RecR"/>
    <property type="match status" value="1"/>
</dbReference>
<dbReference type="CDD" id="cd01025">
    <property type="entry name" value="TOPRIM_recR"/>
    <property type="match status" value="1"/>
</dbReference>
<dbReference type="NCBIfam" id="TIGR00615">
    <property type="entry name" value="recR"/>
    <property type="match status" value="1"/>
</dbReference>
<dbReference type="InterPro" id="IPR000093">
    <property type="entry name" value="DNA_Rcmb_RecR"/>
</dbReference>
<dbReference type="AlphaFoldDB" id="A0A2A4X674"/>
<sequence length="201" mass="22467">MKQLKYPQPIENLIESLRQIPGIGRKTAERYAFNILSWQKQDLFNLAKVIHDMPSKISKCSTCRCLKSDQGCQFCTSTSRDTSSLCIVASVKDVFLIEETGVFKGLYHVIDHLFSPLDGQMLSKEDLAPVLERIQKLCVKEIILAFDSTLEGDATSLYLQDLVKNFSVSTTRLALGIPMGSSLDFIDEHTLSKAFVGRVSV</sequence>
<dbReference type="GO" id="GO:0006281">
    <property type="term" value="P:DNA repair"/>
    <property type="evidence" value="ECO:0007669"/>
    <property type="project" value="UniProtKB-UniRule"/>
</dbReference>
<dbReference type="GO" id="GO:0008270">
    <property type="term" value="F:zinc ion binding"/>
    <property type="evidence" value="ECO:0007669"/>
    <property type="project" value="UniProtKB-KW"/>
</dbReference>
<dbReference type="Pfam" id="PF13662">
    <property type="entry name" value="Toprim_4"/>
    <property type="match status" value="1"/>
</dbReference>
<dbReference type="Proteomes" id="UP000218775">
    <property type="component" value="Unassembled WGS sequence"/>
</dbReference>
<evidence type="ECO:0000259" key="8">
    <source>
        <dbReference type="PROSITE" id="PS50880"/>
    </source>
</evidence>
<dbReference type="PANTHER" id="PTHR30446">
    <property type="entry name" value="RECOMBINATION PROTEIN RECR"/>
    <property type="match status" value="1"/>
</dbReference>
<evidence type="ECO:0000256" key="3">
    <source>
        <dbReference type="ARBA" id="ARBA00022771"/>
    </source>
</evidence>
<keyword evidence="6 7" id="KW-0234">DNA repair</keyword>
<comment type="function">
    <text evidence="7">May play a role in DNA repair. It seems to be involved in an RecBC-independent recombinational process of DNA repair. It may act with RecF and RecO.</text>
</comment>
<proteinExistence type="inferred from homology"/>
<protein>
    <recommendedName>
        <fullName evidence="7">Recombination protein RecR</fullName>
    </recommendedName>
</protein>
<evidence type="ECO:0000256" key="5">
    <source>
        <dbReference type="ARBA" id="ARBA00023172"/>
    </source>
</evidence>
<evidence type="ECO:0000256" key="6">
    <source>
        <dbReference type="ARBA" id="ARBA00023204"/>
    </source>
</evidence>
<feature type="zinc finger region" description="C4-type" evidence="7">
    <location>
        <begin position="60"/>
        <end position="75"/>
    </location>
</feature>
<evidence type="ECO:0000256" key="7">
    <source>
        <dbReference type="HAMAP-Rule" id="MF_00017"/>
    </source>
</evidence>
<evidence type="ECO:0000256" key="2">
    <source>
        <dbReference type="ARBA" id="ARBA00022763"/>
    </source>
</evidence>
<dbReference type="Pfam" id="PF21175">
    <property type="entry name" value="RecR_C"/>
    <property type="match status" value="1"/>
</dbReference>
<dbReference type="GO" id="GO:0003677">
    <property type="term" value="F:DNA binding"/>
    <property type="evidence" value="ECO:0007669"/>
    <property type="project" value="UniProtKB-UniRule"/>
</dbReference>
<keyword evidence="4 7" id="KW-0862">Zinc</keyword>
<organism evidence="9 10">
    <name type="scientific">Aerophobetes bacterium</name>
    <dbReference type="NCBI Taxonomy" id="2030807"/>
    <lineage>
        <taxon>Bacteria</taxon>
        <taxon>Candidatus Aerophobota</taxon>
    </lineage>
</organism>
<dbReference type="PANTHER" id="PTHR30446:SF0">
    <property type="entry name" value="RECOMBINATION PROTEIN RECR"/>
    <property type="match status" value="1"/>
</dbReference>
<dbReference type="Pfam" id="PF21176">
    <property type="entry name" value="RecR_HhH"/>
    <property type="match status" value="1"/>
</dbReference>
<dbReference type="InterPro" id="IPR034137">
    <property type="entry name" value="TOPRIM_RecR"/>
</dbReference>
<dbReference type="Gene3D" id="1.10.8.420">
    <property type="entry name" value="RecR Domain 1"/>
    <property type="match status" value="1"/>
</dbReference>
<keyword evidence="1 7" id="KW-0479">Metal-binding</keyword>
<gene>
    <name evidence="7 9" type="primary">recR</name>
    <name evidence="9" type="ORF">COB21_01455</name>
</gene>
<name>A0A2A4X674_UNCAE</name>
<evidence type="ECO:0000256" key="1">
    <source>
        <dbReference type="ARBA" id="ARBA00022723"/>
    </source>
</evidence>
<reference evidence="10" key="1">
    <citation type="submission" date="2017-08" db="EMBL/GenBank/DDBJ databases">
        <title>A dynamic microbial community with high functional redundancy inhabits the cold, oxic subseafloor aquifer.</title>
        <authorList>
            <person name="Tully B.J."/>
            <person name="Wheat C.G."/>
            <person name="Glazer B.T."/>
            <person name="Huber J.A."/>
        </authorList>
    </citation>
    <scope>NUCLEOTIDE SEQUENCE [LARGE SCALE GENOMIC DNA]</scope>
</reference>
<dbReference type="InterPro" id="IPR006171">
    <property type="entry name" value="TOPRIM_dom"/>
</dbReference>
<accession>A0A2A4X674</accession>
<dbReference type="Gene3D" id="3.40.1360.10">
    <property type="match status" value="1"/>
</dbReference>
<dbReference type="GO" id="GO:0006310">
    <property type="term" value="P:DNA recombination"/>
    <property type="evidence" value="ECO:0007669"/>
    <property type="project" value="UniProtKB-UniRule"/>
</dbReference>
<evidence type="ECO:0000313" key="9">
    <source>
        <dbReference type="EMBL" id="PCI78162.1"/>
    </source>
</evidence>
<keyword evidence="3 7" id="KW-0863">Zinc-finger</keyword>
<dbReference type="InterPro" id="IPR023627">
    <property type="entry name" value="Rcmb_RecR"/>
</dbReference>
<dbReference type="PROSITE" id="PS50880">
    <property type="entry name" value="TOPRIM"/>
    <property type="match status" value="1"/>
</dbReference>
<dbReference type="Gene3D" id="6.10.250.240">
    <property type="match status" value="1"/>
</dbReference>
<keyword evidence="2 7" id="KW-0227">DNA damage</keyword>
<feature type="domain" description="Toprim" evidence="8">
    <location>
        <begin position="83"/>
        <end position="178"/>
    </location>
</feature>
<evidence type="ECO:0000256" key="4">
    <source>
        <dbReference type="ARBA" id="ARBA00022833"/>
    </source>
</evidence>
<evidence type="ECO:0000313" key="10">
    <source>
        <dbReference type="Proteomes" id="UP000218775"/>
    </source>
</evidence>
<keyword evidence="5 7" id="KW-0233">DNA recombination</keyword>
<comment type="similarity">
    <text evidence="7">Belongs to the RecR family.</text>
</comment>
<dbReference type="HAMAP" id="MF_00017">
    <property type="entry name" value="RecR"/>
    <property type="match status" value="1"/>
</dbReference>
<comment type="caution">
    <text evidence="9">The sequence shown here is derived from an EMBL/GenBank/DDBJ whole genome shotgun (WGS) entry which is preliminary data.</text>
</comment>
<dbReference type="SMART" id="SM00493">
    <property type="entry name" value="TOPRIM"/>
    <property type="match status" value="1"/>
</dbReference>